<dbReference type="InterPro" id="IPR015943">
    <property type="entry name" value="WD40/YVTN_repeat-like_dom_sf"/>
</dbReference>
<feature type="transmembrane region" description="Helical" evidence="1">
    <location>
        <begin position="689"/>
        <end position="710"/>
    </location>
</feature>
<dbReference type="Gene3D" id="2.130.10.10">
    <property type="entry name" value="YVTN repeat-like/Quinoprotein amine dehydrogenase"/>
    <property type="match status" value="2"/>
</dbReference>
<evidence type="ECO:0000259" key="3">
    <source>
        <dbReference type="Pfam" id="PF20703"/>
    </source>
</evidence>
<dbReference type="InterPro" id="IPR011600">
    <property type="entry name" value="Pept_C14_caspase"/>
</dbReference>
<dbReference type="SUPFAM" id="SSF50969">
    <property type="entry name" value="YVTN repeat-like/Quinoprotein amine dehydrogenase"/>
    <property type="match status" value="1"/>
</dbReference>
<feature type="domain" description="Novel STAND NTPase 1" evidence="3">
    <location>
        <begin position="251"/>
        <end position="640"/>
    </location>
</feature>
<evidence type="ECO:0000256" key="1">
    <source>
        <dbReference type="SAM" id="Phobius"/>
    </source>
</evidence>
<feature type="domain" description="Peptidase C14 caspase" evidence="2">
    <location>
        <begin position="72"/>
        <end position="206"/>
    </location>
</feature>
<dbReference type="NCBIfam" id="NF047832">
    <property type="entry name" value="caspase_w_EACC1"/>
    <property type="match status" value="1"/>
</dbReference>
<evidence type="ECO:0000313" key="4">
    <source>
        <dbReference type="EMBL" id="WIM94056.1"/>
    </source>
</evidence>
<proteinExistence type="predicted"/>
<dbReference type="RefSeq" id="WP_284915259.1">
    <property type="nucleotide sequence ID" value="NZ_CP126980.1"/>
</dbReference>
<dbReference type="InterPro" id="IPR027417">
    <property type="entry name" value="P-loop_NTPase"/>
</dbReference>
<dbReference type="Pfam" id="PF00656">
    <property type="entry name" value="Peptidase_C14"/>
    <property type="match status" value="1"/>
</dbReference>
<sequence length="1414" mass="148176">MTARLGGSGARAVLAGTGRHDPGSVLPPVPAVEETVTALRDALVGCGLRPGNITTLVDPAGPEPFLDAVIAAADDATDVLLVYYVGHGALSPDGALHLATRATVDLTKKAAYQALPFSEIHGVLMSCRARTVVVVLDCCFSGRAVNPVPSGALLASADRDEHALAPDGERYTAFSGELLAALNDGIPTAPGELRLQHVFDHLHRRIVRRGGPAPVLRIGNNAAELVLAPNRAYRPVTDPASGEQPGEGACPYRGLEPYTVEDEVLFAGRAALVEAVLRRLREGLSTGGLVVVSGPSGSGKSSLLAAGLIPAVRRGELGALATPPPQHILFTPGDDPLGALATALADWCSQDPAVVRAALPEAIARARNAAVLIVVDQFEELFTSAATEPERREFVAALDAAAAPGHPAATVVLGVRSDFIGHCAGFGALVSALESRTVVVGPMTTGELREAITEPAARTGYAPQPGLVEILLRDAGADPADANATGYHPGVLPLLSQALLRTWQGRTGATLTVDGYRAAGGVTGAVAATAEEVFGALAPQARDVARGLLLRMVRAGGDGPDTRRRLRRSDVAGPEARAVLAAFAEARLVTLDGPDVEITHEALIRSWPRLRSWMATDRAGRRAVQDLEVAAEQWRDAGEEAGRLYRGGRLAEARALLGTVPEQEISAAGREFLAASLRQRRRGARMRRILAGVLAVLTVVASTAAVLAIVRGDRLDRQLRAANAQSLAAASEAEAPGRPAFAARLALAAWRAEQSSPAARNALARRYLQLRSVDHVFDDLARRPITQLRSSGDGRMTMLLDDQGVTMVTGLLSGPVSTWRIPGADLRAALSADGRWLVTARTGKPIELWDLRGRTGPLPLAGSPEVTWTHGIHLAFASDGSRLLAAGGNDAFLWAVASRTRMPLPARPFGAPGLSGVEFTEDPDLVLVSHPSTELSEPDTLETRSLTDGRRVRGFPAGAVAAGRGRWVVTCVTASPGAAGGPLLTLRSAATGQPARRLWDPNCALAPIAGGDYLVPSATSSPSPGRQRVVSAATGAAYDLVLPPAADALRPVGADVPVEVIDRGGAPVALMAVGTTVLRLADVVRDWLPRPGDASPIGDGNQLVFRTTDTVEVLDRSSGRRLGRLVKDRAVRYNGSGWPLGFARKGVYWQVTDFVMPELTRNHDYPLPGADPGADLLIGSLAVTTVGATTMAAMVKDQLSTWNTVTGRMIAGPIAMSSTEEQRLRFVMDGGLVERPGHPDEFAVFAAGEPIQLWSAAQGKRLRTLAVTAGSEDIAFDDTGDRVVTRQAGAIEVWDVGTGRRIGEPITAPDVDALLGITADGYVVTGKAEVVSLWDPRRRVVSGTLDFGSGEAPVTLHGADRLAVDGTDLMPSVVPLSATTWFGELCRAFGTGFTAPERAALPDGADDVNPCTER</sequence>
<dbReference type="InterPro" id="IPR029030">
    <property type="entry name" value="Caspase-like_dom_sf"/>
</dbReference>
<dbReference type="SUPFAM" id="SSF52129">
    <property type="entry name" value="Caspase-like"/>
    <property type="match status" value="1"/>
</dbReference>
<protein>
    <submittedName>
        <fullName evidence="4">Caspase family protein</fullName>
    </submittedName>
</protein>
<reference evidence="4 5" key="1">
    <citation type="submission" date="2023-06" db="EMBL/GenBank/DDBJ databases">
        <authorList>
            <person name="Yushchuk O."/>
            <person name="Binda E."/>
            <person name="Ruckert-Reed C."/>
            <person name="Fedorenko V."/>
            <person name="Kalinowski J."/>
            <person name="Marinelli F."/>
        </authorList>
    </citation>
    <scope>NUCLEOTIDE SEQUENCE [LARGE SCALE GENOMIC DNA]</scope>
    <source>
        <strain evidence="4 5">NRRL 3884</strain>
    </source>
</reference>
<dbReference type="Gene3D" id="3.40.50.1460">
    <property type="match status" value="1"/>
</dbReference>
<accession>A0ABY8W887</accession>
<name>A0ABY8W887_9ACTN</name>
<dbReference type="InterPro" id="IPR049052">
    <property type="entry name" value="nSTAND1"/>
</dbReference>
<dbReference type="EMBL" id="CP126980">
    <property type="protein sequence ID" value="WIM94056.1"/>
    <property type="molecule type" value="Genomic_DNA"/>
</dbReference>
<dbReference type="SUPFAM" id="SSF52540">
    <property type="entry name" value="P-loop containing nucleoside triphosphate hydrolases"/>
    <property type="match status" value="1"/>
</dbReference>
<dbReference type="Pfam" id="PF20703">
    <property type="entry name" value="nSTAND1"/>
    <property type="match status" value="1"/>
</dbReference>
<dbReference type="InterPro" id="IPR011044">
    <property type="entry name" value="Quino_amine_DH_bsu"/>
</dbReference>
<keyword evidence="1" id="KW-1133">Transmembrane helix</keyword>
<gene>
    <name evidence="4" type="ORF">ACTOB_006056</name>
</gene>
<organism evidence="4 5">
    <name type="scientific">Actinoplanes oblitus</name>
    <dbReference type="NCBI Taxonomy" id="3040509"/>
    <lineage>
        <taxon>Bacteria</taxon>
        <taxon>Bacillati</taxon>
        <taxon>Actinomycetota</taxon>
        <taxon>Actinomycetes</taxon>
        <taxon>Micromonosporales</taxon>
        <taxon>Micromonosporaceae</taxon>
        <taxon>Actinoplanes</taxon>
    </lineage>
</organism>
<keyword evidence="1" id="KW-0472">Membrane</keyword>
<evidence type="ECO:0000313" key="5">
    <source>
        <dbReference type="Proteomes" id="UP001240150"/>
    </source>
</evidence>
<evidence type="ECO:0000259" key="2">
    <source>
        <dbReference type="Pfam" id="PF00656"/>
    </source>
</evidence>
<keyword evidence="1" id="KW-0812">Transmembrane</keyword>
<keyword evidence="5" id="KW-1185">Reference proteome</keyword>
<dbReference type="Proteomes" id="UP001240150">
    <property type="component" value="Chromosome"/>
</dbReference>